<keyword evidence="2" id="KW-0378">Hydrolase</keyword>
<dbReference type="PANTHER" id="PTHR11575">
    <property type="entry name" value="5'-NUCLEOTIDASE-RELATED"/>
    <property type="match status" value="1"/>
</dbReference>
<dbReference type="Pfam" id="PF02872">
    <property type="entry name" value="5_nucleotid_C"/>
    <property type="match status" value="1"/>
</dbReference>
<dbReference type="AlphaFoldDB" id="A0A1F4RXT6"/>
<dbReference type="SUPFAM" id="SSF56300">
    <property type="entry name" value="Metallo-dependent phosphatases"/>
    <property type="match status" value="1"/>
</dbReference>
<feature type="domain" description="5'-Nucleotidase C-terminal" evidence="4">
    <location>
        <begin position="372"/>
        <end position="518"/>
    </location>
</feature>
<dbReference type="InterPro" id="IPR029052">
    <property type="entry name" value="Metallo-depent_PP-like"/>
</dbReference>
<dbReference type="GO" id="GO:0030288">
    <property type="term" value="C:outer membrane-bounded periplasmic space"/>
    <property type="evidence" value="ECO:0007669"/>
    <property type="project" value="TreeGrafter"/>
</dbReference>
<accession>A0A1F4RXT6</accession>
<gene>
    <name evidence="5" type="ORF">A2290_04960</name>
</gene>
<dbReference type="GO" id="GO:0000166">
    <property type="term" value="F:nucleotide binding"/>
    <property type="evidence" value="ECO:0007669"/>
    <property type="project" value="UniProtKB-KW"/>
</dbReference>
<dbReference type="SUPFAM" id="SSF55816">
    <property type="entry name" value="5'-nucleotidase (syn. UDP-sugar hydrolase), C-terminal domain"/>
    <property type="match status" value="1"/>
</dbReference>
<evidence type="ECO:0000259" key="4">
    <source>
        <dbReference type="Pfam" id="PF02872"/>
    </source>
</evidence>
<evidence type="ECO:0000313" key="6">
    <source>
        <dbReference type="Proteomes" id="UP000177905"/>
    </source>
</evidence>
<dbReference type="Gene3D" id="3.90.780.10">
    <property type="entry name" value="5'-Nucleotidase, C-terminal domain"/>
    <property type="match status" value="1"/>
</dbReference>
<proteinExistence type="inferred from homology"/>
<evidence type="ECO:0000313" key="5">
    <source>
        <dbReference type="EMBL" id="OGC12984.1"/>
    </source>
</evidence>
<comment type="similarity">
    <text evidence="2">Belongs to the 5'-nucleotidase family.</text>
</comment>
<dbReference type="GO" id="GO:0016787">
    <property type="term" value="F:hydrolase activity"/>
    <property type="evidence" value="ECO:0007669"/>
    <property type="project" value="UniProtKB-KW"/>
</dbReference>
<dbReference type="Gene3D" id="3.60.21.10">
    <property type="match status" value="1"/>
</dbReference>
<reference evidence="5 6" key="1">
    <citation type="journal article" date="2016" name="Nat. Commun.">
        <title>Thousands of microbial genomes shed light on interconnected biogeochemical processes in an aquifer system.</title>
        <authorList>
            <person name="Anantharaman K."/>
            <person name="Brown C.T."/>
            <person name="Hug L.A."/>
            <person name="Sharon I."/>
            <person name="Castelle C.J."/>
            <person name="Probst A.J."/>
            <person name="Thomas B.C."/>
            <person name="Singh A."/>
            <person name="Wilkins M.J."/>
            <person name="Karaoz U."/>
            <person name="Brodie E.L."/>
            <person name="Williams K.H."/>
            <person name="Hubbard S.S."/>
            <person name="Banfield J.F."/>
        </authorList>
    </citation>
    <scope>NUCLEOTIDE SEQUENCE [LARGE SCALE GENOMIC DNA]</scope>
</reference>
<dbReference type="EMBL" id="MEUA01000063">
    <property type="protein sequence ID" value="OGC12984.1"/>
    <property type="molecule type" value="Genomic_DNA"/>
</dbReference>
<evidence type="ECO:0000256" key="1">
    <source>
        <dbReference type="ARBA" id="ARBA00022729"/>
    </source>
</evidence>
<dbReference type="PRINTS" id="PR01607">
    <property type="entry name" value="APYRASEFAMLY"/>
</dbReference>
<dbReference type="PANTHER" id="PTHR11575:SF24">
    <property type="entry name" value="5'-NUCLEOTIDASE"/>
    <property type="match status" value="1"/>
</dbReference>
<organism evidence="5 6">
    <name type="scientific">candidate division WOR-1 bacterium RIFOXYB2_FULL_36_35</name>
    <dbReference type="NCBI Taxonomy" id="1802578"/>
    <lineage>
        <taxon>Bacteria</taxon>
        <taxon>Bacillati</taxon>
        <taxon>Saganbacteria</taxon>
    </lineage>
</organism>
<dbReference type="InterPro" id="IPR008334">
    <property type="entry name" value="5'-Nucleotdase_C"/>
</dbReference>
<comment type="caution">
    <text evidence="5">The sequence shown here is derived from an EMBL/GenBank/DDBJ whole genome shotgun (WGS) entry which is preliminary data.</text>
</comment>
<evidence type="ECO:0008006" key="7">
    <source>
        <dbReference type="Google" id="ProtNLM"/>
    </source>
</evidence>
<dbReference type="InterPro" id="IPR036907">
    <property type="entry name" value="5'-Nucleotdase_C_sf"/>
</dbReference>
<sequence>MGNITTSALPKQTIITTAKLPVVTSLKDRPNHHLRLVFFGDLHGDYRNLFKIANTVDNLRRQHHLDILVNLGDLIEGGQYPQQFIDIIRVCNGMGVDFSVFGNHEFDFEDDSILSGTYSLWQELVNTISESTSKDILRKNHINNILLTIRHLQQQLLTQIKVITSGKNTVLETAIRKANFPFLAMNLNFAPGSRLSKYKGRKILPYYVYEKGGQSFYFIGITTESLTHEFDYHKRRGFESTISVNAEPVENQLIRTIKLLKAQHGKYGSYIVVASHLGLPKDIEVAKSVPNIDLILGSHTHNTVYKMVGSPEERGIPIIHTGLKGQAIGVVDIGLSNGNLVVNPCLLDIESQPESHKYRRVSSKNLIYKPRVIGQINKPVSIKYKSTQPSALFNLITDIYRKYSDADIAFSFAGNVRNDLAAGKVTETDIENMLPWPSPLSIVTVEGTQIIEALEFAVAASCPGSPKVLLLHPSGLIYSIGENNSIEGVMVLEDDQYVPLDLKKQYKIALPQYLAKEGIPGFPLTLKKAKRFEETKHTDKELVIMAFTKEGTIIIDETPRIIIDPNSELLYNDPDITY</sequence>
<dbReference type="Proteomes" id="UP000177905">
    <property type="component" value="Unassembled WGS sequence"/>
</dbReference>
<dbReference type="Pfam" id="PF00149">
    <property type="entry name" value="Metallophos"/>
    <property type="match status" value="1"/>
</dbReference>
<dbReference type="InterPro" id="IPR004843">
    <property type="entry name" value="Calcineurin-like_PHP"/>
</dbReference>
<dbReference type="GO" id="GO:0009166">
    <property type="term" value="P:nucleotide catabolic process"/>
    <property type="evidence" value="ECO:0007669"/>
    <property type="project" value="InterPro"/>
</dbReference>
<evidence type="ECO:0000256" key="2">
    <source>
        <dbReference type="RuleBase" id="RU362119"/>
    </source>
</evidence>
<dbReference type="InterPro" id="IPR006179">
    <property type="entry name" value="5_nucleotidase/apyrase"/>
</dbReference>
<feature type="domain" description="Calcineurin-like phosphoesterase" evidence="3">
    <location>
        <begin position="34"/>
        <end position="126"/>
    </location>
</feature>
<name>A0A1F4RXT6_UNCSA</name>
<keyword evidence="2" id="KW-0547">Nucleotide-binding</keyword>
<protein>
    <recommendedName>
        <fullName evidence="7">Calcineurin-like phosphoesterase domain-containing protein</fullName>
    </recommendedName>
</protein>
<keyword evidence="1" id="KW-0732">Signal</keyword>
<evidence type="ECO:0000259" key="3">
    <source>
        <dbReference type="Pfam" id="PF00149"/>
    </source>
</evidence>